<sequence length="461" mass="48906">MRFASASGSSGFSGSSGPSGSSGSSPASVTRRQLLGRAGALAALGATSALGPAARASAAVTAPAWPVRLELPRPTGPYPLGITELHLVDRTRRGPWWAGDAAGEFRELMVSVWYPADRATAKDGPGASYMRAGVAAVFGAGAAKILGVGEGAIDWAGFGTHARVGVAAVSRPGRVPVVLYSPGMYNERTLDTTAAEELASHGYVVITVDPVHEAHAVEFPDGRVIEPAPALGAIEADADRSRAALEVRVADIPFVLDQLAVLAHGGNPDAGKRPLPRGLGEALDLARIGMFGHSLGGMTTAEAMGVDRRIRAGVNLDGPLGYDWADPELLLPVARTGLDRPFLQMGAWLGVPSGRLPHTHEHSPSWRAMWRNSTGWKRDLWTEAAEHNSFTDYQTVLPGLAERLTLPKGLLSRMVGTVDPARFTMSRRAYLTAFFDQHLRGRHQPLLDGPSPLHPYVRFID</sequence>
<evidence type="ECO:0000256" key="1">
    <source>
        <dbReference type="ARBA" id="ARBA00022801"/>
    </source>
</evidence>
<dbReference type="Pfam" id="PF03403">
    <property type="entry name" value="PAF-AH_p_II"/>
    <property type="match status" value="1"/>
</dbReference>
<proteinExistence type="predicted"/>
<evidence type="ECO:0000313" key="6">
    <source>
        <dbReference type="Proteomes" id="UP000663908"/>
    </source>
</evidence>
<name>A0ABX7TIF5_STRCY</name>
<accession>A0ABX7TIF5</accession>
<gene>
    <name evidence="5" type="ORF">S1361_03215</name>
</gene>
<organism evidence="5 6">
    <name type="scientific">Streptomyces cyanogenus</name>
    <dbReference type="NCBI Taxonomy" id="80860"/>
    <lineage>
        <taxon>Bacteria</taxon>
        <taxon>Bacillati</taxon>
        <taxon>Actinomycetota</taxon>
        <taxon>Actinomycetes</taxon>
        <taxon>Kitasatosporales</taxon>
        <taxon>Streptomycetaceae</taxon>
        <taxon>Streptomyces</taxon>
    </lineage>
</organism>
<dbReference type="PROSITE" id="PS51318">
    <property type="entry name" value="TAT"/>
    <property type="match status" value="1"/>
</dbReference>
<dbReference type="InterPro" id="IPR006311">
    <property type="entry name" value="TAT_signal"/>
</dbReference>
<feature type="region of interest" description="Disordered" evidence="4">
    <location>
        <begin position="1"/>
        <end position="29"/>
    </location>
</feature>
<feature type="compositionally biased region" description="Low complexity" evidence="4">
    <location>
        <begin position="1"/>
        <end position="28"/>
    </location>
</feature>
<reference evidence="5 6" key="1">
    <citation type="submission" date="2021-03" db="EMBL/GenBank/DDBJ databases">
        <title>Complete genome sequence of Streptomyces cyanogenus S136, producer of anticancer angucycline landomycin A.</title>
        <authorList>
            <person name="Hrab P."/>
            <person name="Ruckert C."/>
            <person name="Busche T."/>
            <person name="Ostash I."/>
            <person name="Kalinowski J."/>
            <person name="Fedorenko V."/>
            <person name="Yushchuk O."/>
            <person name="Ostash B."/>
        </authorList>
    </citation>
    <scope>NUCLEOTIDE SEQUENCE [LARGE SCALE GENOMIC DNA]</scope>
    <source>
        <strain evidence="5 6">S136</strain>
    </source>
</reference>
<evidence type="ECO:0000313" key="5">
    <source>
        <dbReference type="EMBL" id="QTD96339.1"/>
    </source>
</evidence>
<evidence type="ECO:0000256" key="2">
    <source>
        <dbReference type="ARBA" id="ARBA00022963"/>
    </source>
</evidence>
<keyword evidence="3" id="KW-0443">Lipid metabolism</keyword>
<keyword evidence="1 5" id="KW-0378">Hydrolase</keyword>
<keyword evidence="6" id="KW-1185">Reference proteome</keyword>
<dbReference type="Proteomes" id="UP000663908">
    <property type="component" value="Chromosome"/>
</dbReference>
<protein>
    <submittedName>
        <fullName evidence="5">Alpha/beta hydrolase family protein</fullName>
    </submittedName>
</protein>
<dbReference type="SUPFAM" id="SSF53474">
    <property type="entry name" value="alpha/beta-Hydrolases"/>
    <property type="match status" value="1"/>
</dbReference>
<evidence type="ECO:0000256" key="3">
    <source>
        <dbReference type="ARBA" id="ARBA00023098"/>
    </source>
</evidence>
<dbReference type="InterPro" id="IPR029058">
    <property type="entry name" value="AB_hydrolase_fold"/>
</dbReference>
<dbReference type="PANTHER" id="PTHR10272:SF0">
    <property type="entry name" value="PLATELET-ACTIVATING FACTOR ACETYLHYDROLASE"/>
    <property type="match status" value="1"/>
</dbReference>
<dbReference type="Gene3D" id="3.40.50.1820">
    <property type="entry name" value="alpha/beta hydrolase"/>
    <property type="match status" value="1"/>
</dbReference>
<evidence type="ECO:0000256" key="4">
    <source>
        <dbReference type="SAM" id="MobiDB-lite"/>
    </source>
</evidence>
<dbReference type="PANTHER" id="PTHR10272">
    <property type="entry name" value="PLATELET-ACTIVATING FACTOR ACETYLHYDROLASE"/>
    <property type="match status" value="1"/>
</dbReference>
<dbReference type="GO" id="GO:0016787">
    <property type="term" value="F:hydrolase activity"/>
    <property type="evidence" value="ECO:0007669"/>
    <property type="project" value="UniProtKB-KW"/>
</dbReference>
<keyword evidence="2" id="KW-0442">Lipid degradation</keyword>
<dbReference type="EMBL" id="CP071839">
    <property type="protein sequence ID" value="QTD96339.1"/>
    <property type="molecule type" value="Genomic_DNA"/>
</dbReference>